<evidence type="ECO:0000313" key="4">
    <source>
        <dbReference type="Proteomes" id="UP000663845"/>
    </source>
</evidence>
<feature type="region of interest" description="Disordered" evidence="1">
    <location>
        <begin position="1"/>
        <end position="22"/>
    </location>
</feature>
<dbReference type="AlphaFoldDB" id="A0A814YG93"/>
<dbReference type="Proteomes" id="UP000663844">
    <property type="component" value="Unassembled WGS sequence"/>
</dbReference>
<dbReference type="Proteomes" id="UP000663845">
    <property type="component" value="Unassembled WGS sequence"/>
</dbReference>
<name>A0A814YG93_9BILA</name>
<dbReference type="EMBL" id="CAJNOG010000414">
    <property type="protein sequence ID" value="CAF1229090.1"/>
    <property type="molecule type" value="Genomic_DNA"/>
</dbReference>
<reference evidence="2" key="1">
    <citation type="submission" date="2021-02" db="EMBL/GenBank/DDBJ databases">
        <authorList>
            <person name="Nowell W R."/>
        </authorList>
    </citation>
    <scope>NUCLEOTIDE SEQUENCE</scope>
</reference>
<comment type="caution">
    <text evidence="2">The sequence shown here is derived from an EMBL/GenBank/DDBJ whole genome shotgun (WGS) entry which is preliminary data.</text>
</comment>
<dbReference type="EMBL" id="CAJOAZ010000322">
    <property type="protein sequence ID" value="CAF3615445.1"/>
    <property type="molecule type" value="Genomic_DNA"/>
</dbReference>
<organism evidence="2 4">
    <name type="scientific">Adineta steineri</name>
    <dbReference type="NCBI Taxonomy" id="433720"/>
    <lineage>
        <taxon>Eukaryota</taxon>
        <taxon>Metazoa</taxon>
        <taxon>Spiralia</taxon>
        <taxon>Gnathifera</taxon>
        <taxon>Rotifera</taxon>
        <taxon>Eurotatoria</taxon>
        <taxon>Bdelloidea</taxon>
        <taxon>Adinetida</taxon>
        <taxon>Adinetidae</taxon>
        <taxon>Adineta</taxon>
    </lineage>
</organism>
<accession>A0A814YG93</accession>
<protein>
    <submittedName>
        <fullName evidence="2">Uncharacterized protein</fullName>
    </submittedName>
</protein>
<feature type="compositionally biased region" description="Low complexity" evidence="1">
    <location>
        <begin position="8"/>
        <end position="22"/>
    </location>
</feature>
<proteinExistence type="predicted"/>
<sequence length="69" mass="7423">MNKPTAPSSSVVLSELSSDSKSSSITAEVIKEDHPVLLFASSNGNDNDVTINLVMKRDITVAHRLEVVK</sequence>
<gene>
    <name evidence="2" type="ORF">JYZ213_LOCUS28438</name>
    <name evidence="3" type="ORF">OXD698_LOCUS7145</name>
</gene>
<evidence type="ECO:0000313" key="3">
    <source>
        <dbReference type="EMBL" id="CAF3615445.1"/>
    </source>
</evidence>
<evidence type="ECO:0000256" key="1">
    <source>
        <dbReference type="SAM" id="MobiDB-lite"/>
    </source>
</evidence>
<evidence type="ECO:0000313" key="2">
    <source>
        <dbReference type="EMBL" id="CAF1229090.1"/>
    </source>
</evidence>